<dbReference type="InterPro" id="IPR025404">
    <property type="entry name" value="DUF4130"/>
</dbReference>
<sequence>MSIYVTDGSFEGLLCAVFASYSCSMPTAIVDAAVYQTNLFDDIIEITTDEEIALRVLRGIDTVSDDKASRLCLMIFLSEFDDANLLVWRLIRKLMRVKSAGFLGNYADSDVLRAAQIRKMMSREIHRMHAFIRFQKAHDGAYYALIDPDFDVVPLLDDHFVRRFADMRWHIFDVRRQYGIAYDGVTVRLIASLDGLLDTRRAQLNEAMLDEQEQAFQGLWKTYFDSVNIKARANRKHHLRQLPKRYWKYLSEKQPRNGAQPVDIDLRSRR</sequence>
<feature type="domain" description="DUF4130" evidence="1">
    <location>
        <begin position="84"/>
        <end position="252"/>
    </location>
</feature>
<dbReference type="EMBL" id="BMNN01000004">
    <property type="protein sequence ID" value="GGJ02370.1"/>
    <property type="molecule type" value="Genomic_DNA"/>
</dbReference>
<accession>A0ABQ2CQ89</accession>
<evidence type="ECO:0000259" key="1">
    <source>
        <dbReference type="Pfam" id="PF13566"/>
    </source>
</evidence>
<gene>
    <name evidence="2" type="ORF">GCM10009083_19050</name>
</gene>
<proteinExistence type="predicted"/>
<evidence type="ECO:0000313" key="3">
    <source>
        <dbReference type="Proteomes" id="UP000633263"/>
    </source>
</evidence>
<dbReference type="RefSeq" id="WP_188636414.1">
    <property type="nucleotide sequence ID" value="NZ_BMNN01000004.1"/>
</dbReference>
<dbReference type="Pfam" id="PF13566">
    <property type="entry name" value="DUF4130"/>
    <property type="match status" value="1"/>
</dbReference>
<protein>
    <submittedName>
        <fullName evidence="2">DNA metabolism protein</fullName>
    </submittedName>
</protein>
<reference evidence="3" key="1">
    <citation type="journal article" date="2019" name="Int. J. Syst. Evol. Microbiol.">
        <title>The Global Catalogue of Microorganisms (GCM) 10K type strain sequencing project: providing services to taxonomists for standard genome sequencing and annotation.</title>
        <authorList>
            <consortium name="The Broad Institute Genomics Platform"/>
            <consortium name="The Broad Institute Genome Sequencing Center for Infectious Disease"/>
            <person name="Wu L."/>
            <person name="Ma J."/>
        </authorList>
    </citation>
    <scope>NUCLEOTIDE SEQUENCE [LARGE SCALE GENOMIC DNA]</scope>
    <source>
        <strain evidence="3">JCM 11590</strain>
    </source>
</reference>
<organism evidence="2 3">
    <name type="scientific">Halopseudomonas pertucinogena</name>
    <dbReference type="NCBI Taxonomy" id="86175"/>
    <lineage>
        <taxon>Bacteria</taxon>
        <taxon>Pseudomonadati</taxon>
        <taxon>Pseudomonadota</taxon>
        <taxon>Gammaproteobacteria</taxon>
        <taxon>Pseudomonadales</taxon>
        <taxon>Pseudomonadaceae</taxon>
        <taxon>Halopseudomonas</taxon>
    </lineage>
</organism>
<keyword evidence="3" id="KW-1185">Reference proteome</keyword>
<dbReference type="Proteomes" id="UP000633263">
    <property type="component" value="Unassembled WGS sequence"/>
</dbReference>
<dbReference type="InterPro" id="IPR023875">
    <property type="entry name" value="DNA_repair_put"/>
</dbReference>
<comment type="caution">
    <text evidence="2">The sequence shown here is derived from an EMBL/GenBank/DDBJ whole genome shotgun (WGS) entry which is preliminary data.</text>
</comment>
<dbReference type="NCBIfam" id="TIGR03915">
    <property type="entry name" value="SAM_7_link_chp"/>
    <property type="match status" value="1"/>
</dbReference>
<name>A0ABQ2CQ89_9GAMM</name>
<evidence type="ECO:0000313" key="2">
    <source>
        <dbReference type="EMBL" id="GGJ02370.1"/>
    </source>
</evidence>